<proteinExistence type="predicted"/>
<dbReference type="EMBL" id="CM039438">
    <property type="protein sequence ID" value="KAI4299519.1"/>
    <property type="molecule type" value="Genomic_DNA"/>
</dbReference>
<dbReference type="Proteomes" id="UP000828941">
    <property type="component" value="Chromosome 13"/>
</dbReference>
<evidence type="ECO:0000313" key="1">
    <source>
        <dbReference type="EMBL" id="KAI4299519.1"/>
    </source>
</evidence>
<protein>
    <submittedName>
        <fullName evidence="1">Uncharacterized protein</fullName>
    </submittedName>
</protein>
<organism evidence="1 2">
    <name type="scientific">Bauhinia variegata</name>
    <name type="common">Purple orchid tree</name>
    <name type="synonym">Phanera variegata</name>
    <dbReference type="NCBI Taxonomy" id="167791"/>
    <lineage>
        <taxon>Eukaryota</taxon>
        <taxon>Viridiplantae</taxon>
        <taxon>Streptophyta</taxon>
        <taxon>Embryophyta</taxon>
        <taxon>Tracheophyta</taxon>
        <taxon>Spermatophyta</taxon>
        <taxon>Magnoliopsida</taxon>
        <taxon>eudicotyledons</taxon>
        <taxon>Gunneridae</taxon>
        <taxon>Pentapetalae</taxon>
        <taxon>rosids</taxon>
        <taxon>fabids</taxon>
        <taxon>Fabales</taxon>
        <taxon>Fabaceae</taxon>
        <taxon>Cercidoideae</taxon>
        <taxon>Cercideae</taxon>
        <taxon>Bauhiniinae</taxon>
        <taxon>Bauhinia</taxon>
    </lineage>
</organism>
<gene>
    <name evidence="1" type="ORF">L6164_032971</name>
</gene>
<comment type="caution">
    <text evidence="1">The sequence shown here is derived from an EMBL/GenBank/DDBJ whole genome shotgun (WGS) entry which is preliminary data.</text>
</comment>
<accession>A0ACB9KQJ0</accession>
<evidence type="ECO:0000313" key="2">
    <source>
        <dbReference type="Proteomes" id="UP000828941"/>
    </source>
</evidence>
<sequence>MAFNSIIRQSTSSLRPLVVQLLKTPRNFHGVLFGAINHNQATLFRNPSFSLNPFAPTFHFSSQAAVKQPFSDDSLVRVIESECGSDQSLAKVIEYEIACAQESDNHDAVQEIPSGFPFKIRDSLGKQAIYLERTYQGEEIKVEVQMPDLVTGEDDDNRDEDDDTERPTQTSVPLVVSVSKKDGPFLEFSCIAYADEITIDHLAVRNPDISDDQIPYEGPDFHDLDENLQKAFRKYLEIRGIKPSTINFLHEYMINKDSREYLEWLKKLKKFMED</sequence>
<keyword evidence="2" id="KW-1185">Reference proteome</keyword>
<name>A0ACB9KQJ0_BAUVA</name>
<reference evidence="1 2" key="1">
    <citation type="journal article" date="2022" name="DNA Res.">
        <title>Chromosomal-level genome assembly of the orchid tree Bauhinia variegata (Leguminosae; Cercidoideae) supports the allotetraploid origin hypothesis of Bauhinia.</title>
        <authorList>
            <person name="Zhong Y."/>
            <person name="Chen Y."/>
            <person name="Zheng D."/>
            <person name="Pang J."/>
            <person name="Liu Y."/>
            <person name="Luo S."/>
            <person name="Meng S."/>
            <person name="Qian L."/>
            <person name="Wei D."/>
            <person name="Dai S."/>
            <person name="Zhou R."/>
        </authorList>
    </citation>
    <scope>NUCLEOTIDE SEQUENCE [LARGE SCALE GENOMIC DNA]</scope>
    <source>
        <strain evidence="1">BV-YZ2020</strain>
    </source>
</reference>